<dbReference type="Pfam" id="PF09423">
    <property type="entry name" value="PhoD"/>
    <property type="match status" value="1"/>
</dbReference>
<dbReference type="Proteomes" id="UP000256884">
    <property type="component" value="Unassembled WGS sequence"/>
</dbReference>
<dbReference type="InterPro" id="IPR018946">
    <property type="entry name" value="PhoD-like_MPP"/>
</dbReference>
<organism evidence="3 4">
    <name type="scientific">Tenacibaculum gallaicum</name>
    <dbReference type="NCBI Taxonomy" id="561505"/>
    <lineage>
        <taxon>Bacteria</taxon>
        <taxon>Pseudomonadati</taxon>
        <taxon>Bacteroidota</taxon>
        <taxon>Flavobacteriia</taxon>
        <taxon>Flavobacteriales</taxon>
        <taxon>Flavobacteriaceae</taxon>
        <taxon>Tenacibaculum</taxon>
    </lineage>
</organism>
<evidence type="ECO:0000313" key="4">
    <source>
        <dbReference type="Proteomes" id="UP000256884"/>
    </source>
</evidence>
<accession>A0A3E0HE17</accession>
<keyword evidence="1" id="KW-0732">Signal</keyword>
<evidence type="ECO:0000259" key="2">
    <source>
        <dbReference type="Pfam" id="PF09423"/>
    </source>
</evidence>
<reference evidence="3 4" key="1">
    <citation type="submission" date="2018-08" db="EMBL/GenBank/DDBJ databases">
        <title>Genomic Encyclopedia of Type Strains, Phase IV (KMG-IV): sequencing the most valuable type-strain genomes for metagenomic binning, comparative biology and taxonomic classification.</title>
        <authorList>
            <person name="Goeker M."/>
        </authorList>
    </citation>
    <scope>NUCLEOTIDE SEQUENCE [LARGE SCALE GENOMIC DNA]</scope>
    <source>
        <strain evidence="3 4">DSM 18841</strain>
    </source>
</reference>
<dbReference type="CDD" id="cd07389">
    <property type="entry name" value="MPP_PhoD"/>
    <property type="match status" value="1"/>
</dbReference>
<dbReference type="InterPro" id="IPR029052">
    <property type="entry name" value="Metallo-depent_PP-like"/>
</dbReference>
<dbReference type="OrthoDB" id="9763616at2"/>
<dbReference type="Gene3D" id="3.60.21.70">
    <property type="entry name" value="PhoD-like phosphatase"/>
    <property type="match status" value="1"/>
</dbReference>
<feature type="signal peptide" evidence="1">
    <location>
        <begin position="1"/>
        <end position="22"/>
    </location>
</feature>
<feature type="chain" id="PRO_5017744224" evidence="1">
    <location>
        <begin position="23"/>
        <end position="335"/>
    </location>
</feature>
<evidence type="ECO:0000313" key="3">
    <source>
        <dbReference type="EMBL" id="REH43447.1"/>
    </source>
</evidence>
<dbReference type="EMBL" id="QUNS01000013">
    <property type="protein sequence ID" value="REH43447.1"/>
    <property type="molecule type" value="Genomic_DNA"/>
</dbReference>
<dbReference type="PANTHER" id="PTHR33987">
    <property type="entry name" value="CALCINEURIN-LIKE METALLO-PHOSPHOESTERASE SUPERFAMILY PROTEIN"/>
    <property type="match status" value="1"/>
</dbReference>
<name>A0A3E0HE17_9FLAO</name>
<dbReference type="RefSeq" id="WP_115902281.1">
    <property type="nucleotide sequence ID" value="NZ_QUNS01000013.1"/>
</dbReference>
<comment type="caution">
    <text evidence="3">The sequence shown here is derived from an EMBL/GenBank/DDBJ whole genome shotgun (WGS) entry which is preliminary data.</text>
</comment>
<protein>
    <submittedName>
        <fullName evidence="3">Alkaline phosphatase D</fullName>
    </submittedName>
</protein>
<feature type="domain" description="PhoD-like phosphatase metallophosphatase" evidence="2">
    <location>
        <begin position="43"/>
        <end position="263"/>
    </location>
</feature>
<dbReference type="SUPFAM" id="SSF56300">
    <property type="entry name" value="Metallo-dependent phosphatases"/>
    <property type="match status" value="1"/>
</dbReference>
<dbReference type="InterPro" id="IPR038607">
    <property type="entry name" value="PhoD-like_sf"/>
</dbReference>
<dbReference type="PANTHER" id="PTHR33987:SF1">
    <property type="entry name" value="CALCINEURIN-LIKE METALLO-PHOSPHOESTERASE SUPERFAMILY PROTEIN"/>
    <property type="match status" value="1"/>
</dbReference>
<gene>
    <name evidence="3" type="ORF">C7448_11348</name>
</gene>
<proteinExistence type="predicted"/>
<dbReference type="AlphaFoldDB" id="A0A3E0HE17"/>
<sequence>MKSYKFTFTLFFSLSIITTSFSQEVFTIAFGSCNNQRLNNPFWEDILSLQPNVWVWGGDNIYADTNDMRKMKRMYKSQKKVEGYKELTTKVPILATWDDHDYGKNDAGVEFEMKDESQQLFLDFLDVPRNSPRRKQQGVYHSKTFKTSKGNVKVIVLDTRYFRTSLTKGTNGHRFQPNQYNEGTVLGDTQWKWLTNELTNSTATFTVIVSSIQILSKEHGFEKWGNFPHEVDKLFGLIKKSINTNVILLSGDRHISEFSKTNINGVKYPIIDFTSSGLTHAYSSFTSEKNDFRIGNVVNSLSYGTLLLDLKTKKVTFQMRGKNGVTLQEINQIYP</sequence>
<keyword evidence="4" id="KW-1185">Reference proteome</keyword>
<evidence type="ECO:0000256" key="1">
    <source>
        <dbReference type="SAM" id="SignalP"/>
    </source>
</evidence>